<dbReference type="PROSITE" id="PS00356">
    <property type="entry name" value="HTH_LACI_1"/>
    <property type="match status" value="1"/>
</dbReference>
<dbReference type="InterPro" id="IPR000843">
    <property type="entry name" value="HTH_LacI"/>
</dbReference>
<evidence type="ECO:0000313" key="6">
    <source>
        <dbReference type="Proteomes" id="UP001500622"/>
    </source>
</evidence>
<name>A0ABP8LDT5_9MICO</name>
<dbReference type="RefSeq" id="WP_345216909.1">
    <property type="nucleotide sequence ID" value="NZ_BAABGN010000012.1"/>
</dbReference>
<keyword evidence="2 5" id="KW-0238">DNA-binding</keyword>
<dbReference type="Gene3D" id="1.10.260.40">
    <property type="entry name" value="lambda repressor-like DNA-binding domains"/>
    <property type="match status" value="1"/>
</dbReference>
<dbReference type="CDD" id="cd06293">
    <property type="entry name" value="PBP1_LacI-like"/>
    <property type="match status" value="1"/>
</dbReference>
<evidence type="ECO:0000256" key="3">
    <source>
        <dbReference type="ARBA" id="ARBA00023163"/>
    </source>
</evidence>
<reference evidence="6" key="1">
    <citation type="journal article" date="2019" name="Int. J. Syst. Evol. Microbiol.">
        <title>The Global Catalogue of Microorganisms (GCM) 10K type strain sequencing project: providing services to taxonomists for standard genome sequencing and annotation.</title>
        <authorList>
            <consortium name="The Broad Institute Genomics Platform"/>
            <consortium name="The Broad Institute Genome Sequencing Center for Infectious Disease"/>
            <person name="Wu L."/>
            <person name="Ma J."/>
        </authorList>
    </citation>
    <scope>NUCLEOTIDE SEQUENCE [LARGE SCALE GENOMIC DNA]</scope>
    <source>
        <strain evidence="6">JCM 17810</strain>
    </source>
</reference>
<protein>
    <submittedName>
        <fullName evidence="5">LacI family DNA-binding transcriptional regulator</fullName>
    </submittedName>
</protein>
<evidence type="ECO:0000256" key="2">
    <source>
        <dbReference type="ARBA" id="ARBA00023125"/>
    </source>
</evidence>
<dbReference type="Gene3D" id="3.40.50.2300">
    <property type="match status" value="2"/>
</dbReference>
<feature type="domain" description="HTH lacI-type" evidence="4">
    <location>
        <begin position="12"/>
        <end position="66"/>
    </location>
</feature>
<evidence type="ECO:0000256" key="1">
    <source>
        <dbReference type="ARBA" id="ARBA00023015"/>
    </source>
</evidence>
<evidence type="ECO:0000259" key="4">
    <source>
        <dbReference type="PROSITE" id="PS50932"/>
    </source>
</evidence>
<gene>
    <name evidence="5" type="ORF">GCM10023169_28140</name>
</gene>
<keyword evidence="3" id="KW-0804">Transcription</keyword>
<organism evidence="5 6">
    <name type="scientific">Georgenia halophila</name>
    <dbReference type="NCBI Taxonomy" id="620889"/>
    <lineage>
        <taxon>Bacteria</taxon>
        <taxon>Bacillati</taxon>
        <taxon>Actinomycetota</taxon>
        <taxon>Actinomycetes</taxon>
        <taxon>Micrococcales</taxon>
        <taxon>Bogoriellaceae</taxon>
        <taxon>Georgenia</taxon>
    </lineage>
</organism>
<keyword evidence="1" id="KW-0805">Transcription regulation</keyword>
<dbReference type="SUPFAM" id="SSF47413">
    <property type="entry name" value="lambda repressor-like DNA-binding domains"/>
    <property type="match status" value="1"/>
</dbReference>
<dbReference type="Pfam" id="PF00356">
    <property type="entry name" value="LacI"/>
    <property type="match status" value="1"/>
</dbReference>
<accession>A0ABP8LDT5</accession>
<dbReference type="PANTHER" id="PTHR30146:SF109">
    <property type="entry name" value="HTH-TYPE TRANSCRIPTIONAL REGULATOR GALS"/>
    <property type="match status" value="1"/>
</dbReference>
<dbReference type="InterPro" id="IPR028082">
    <property type="entry name" value="Peripla_BP_I"/>
</dbReference>
<dbReference type="SUPFAM" id="SSF53822">
    <property type="entry name" value="Periplasmic binding protein-like I"/>
    <property type="match status" value="1"/>
</dbReference>
<proteinExistence type="predicted"/>
<dbReference type="PROSITE" id="PS50932">
    <property type="entry name" value="HTH_LACI_2"/>
    <property type="match status" value="1"/>
</dbReference>
<dbReference type="Proteomes" id="UP001500622">
    <property type="component" value="Unassembled WGS sequence"/>
</dbReference>
<dbReference type="PANTHER" id="PTHR30146">
    <property type="entry name" value="LACI-RELATED TRANSCRIPTIONAL REPRESSOR"/>
    <property type="match status" value="1"/>
</dbReference>
<sequence length="340" mass="36835">MTTTSRPIQRRAGIADVAQLAGVSVGTVSNVLNRPDRVAENTRAKVQKAIDELSFVRNASARQLREGTIHTVGAIVLDITNPFFTETARGIEDRLDQDEYTLMLGSSDEDPNRESRLLRLFEEHGVRGMLVTPSRGSLESLIRIHERGTEVVLLDHTSPLTTMASVSVDDVRGAALATTHLLDQGHERIAFLNGPVSIRQCVDRRDGVIRALVEAGKDPADSLVEITLESLNADHGSRAMGGLLDEGRSGVTATFCVNDFTALGALRALRERGMQAPRDMAMVGYDDVNFAPELATPLTSVRQPTHEMGWRAADLLLSSAEPGHVVYQPELVVRASSAPG</sequence>
<comment type="caution">
    <text evidence="5">The sequence shown here is derived from an EMBL/GenBank/DDBJ whole genome shotgun (WGS) entry which is preliminary data.</text>
</comment>
<dbReference type="GO" id="GO:0003677">
    <property type="term" value="F:DNA binding"/>
    <property type="evidence" value="ECO:0007669"/>
    <property type="project" value="UniProtKB-KW"/>
</dbReference>
<dbReference type="InterPro" id="IPR001761">
    <property type="entry name" value="Peripla_BP/Lac1_sug-bd_dom"/>
</dbReference>
<dbReference type="SMART" id="SM00354">
    <property type="entry name" value="HTH_LACI"/>
    <property type="match status" value="1"/>
</dbReference>
<dbReference type="Pfam" id="PF00532">
    <property type="entry name" value="Peripla_BP_1"/>
    <property type="match status" value="1"/>
</dbReference>
<dbReference type="CDD" id="cd01392">
    <property type="entry name" value="HTH_LacI"/>
    <property type="match status" value="1"/>
</dbReference>
<dbReference type="InterPro" id="IPR010982">
    <property type="entry name" value="Lambda_DNA-bd_dom_sf"/>
</dbReference>
<dbReference type="EMBL" id="BAABGN010000012">
    <property type="protein sequence ID" value="GAA4427787.1"/>
    <property type="molecule type" value="Genomic_DNA"/>
</dbReference>
<evidence type="ECO:0000313" key="5">
    <source>
        <dbReference type="EMBL" id="GAA4427787.1"/>
    </source>
</evidence>
<keyword evidence="6" id="KW-1185">Reference proteome</keyword>